<keyword evidence="3" id="KW-1185">Reference proteome</keyword>
<evidence type="ECO:0000256" key="1">
    <source>
        <dbReference type="SAM" id="MobiDB-lite"/>
    </source>
</evidence>
<accession>F2BBJ4</accession>
<feature type="compositionally biased region" description="Basic and acidic residues" evidence="1">
    <location>
        <begin position="61"/>
        <end position="77"/>
    </location>
</feature>
<dbReference type="Proteomes" id="UP000004105">
    <property type="component" value="Unassembled WGS sequence"/>
</dbReference>
<name>F2BBJ4_9NEIS</name>
<proteinExistence type="predicted"/>
<gene>
    <name evidence="2" type="ORF">HMPREF9123_1099</name>
</gene>
<feature type="region of interest" description="Disordered" evidence="1">
    <location>
        <begin position="1"/>
        <end position="44"/>
    </location>
</feature>
<evidence type="ECO:0000313" key="2">
    <source>
        <dbReference type="EMBL" id="EGF11293.1"/>
    </source>
</evidence>
<dbReference type="EMBL" id="AFAY01000021">
    <property type="protein sequence ID" value="EGF11293.1"/>
    <property type="molecule type" value="Genomic_DNA"/>
</dbReference>
<organism evidence="2 3">
    <name type="scientific">Neisseria bacilliformis ATCC BAA-1200</name>
    <dbReference type="NCBI Taxonomy" id="888742"/>
    <lineage>
        <taxon>Bacteria</taxon>
        <taxon>Pseudomonadati</taxon>
        <taxon>Pseudomonadota</taxon>
        <taxon>Betaproteobacteria</taxon>
        <taxon>Neisseriales</taxon>
        <taxon>Neisseriaceae</taxon>
        <taxon>Neisseria</taxon>
    </lineage>
</organism>
<comment type="caution">
    <text evidence="2">The sequence shown here is derived from an EMBL/GenBank/DDBJ whole genome shotgun (WGS) entry which is preliminary data.</text>
</comment>
<dbReference type="HOGENOM" id="CLU_2343788_0_0_4"/>
<protein>
    <submittedName>
        <fullName evidence="2">Uncharacterized protein</fullName>
    </submittedName>
</protein>
<dbReference type="AlphaFoldDB" id="F2BBJ4"/>
<sequence>MGHDAEKFAQKPRLATRVQLDLEREPASYPTPQPKATGDQTMPDYYLRRHGKEWEIGQMRYDPKHGDKTVNRREPLETHPAYEQARQRYDQLTGAAK</sequence>
<feature type="region of interest" description="Disordered" evidence="1">
    <location>
        <begin position="57"/>
        <end position="97"/>
    </location>
</feature>
<evidence type="ECO:0000313" key="3">
    <source>
        <dbReference type="Proteomes" id="UP000004105"/>
    </source>
</evidence>
<reference evidence="2 3" key="1">
    <citation type="submission" date="2011-02" db="EMBL/GenBank/DDBJ databases">
        <authorList>
            <person name="Muzny D."/>
            <person name="Qin X."/>
            <person name="Deng J."/>
            <person name="Jiang H."/>
            <person name="Liu Y."/>
            <person name="Qu J."/>
            <person name="Song X.-Z."/>
            <person name="Zhang L."/>
            <person name="Thornton R."/>
            <person name="Coyle M."/>
            <person name="Francisco L."/>
            <person name="Jackson L."/>
            <person name="Javaid M."/>
            <person name="Korchina V."/>
            <person name="Kovar C."/>
            <person name="Mata R."/>
            <person name="Mathew T."/>
            <person name="Ngo R."/>
            <person name="Nguyen L."/>
            <person name="Nguyen N."/>
            <person name="Okwuonu G."/>
            <person name="Ongeri F."/>
            <person name="Pham C."/>
            <person name="Simmons D."/>
            <person name="Wilczek-Boney K."/>
            <person name="Hale W."/>
            <person name="Jakkamsetti A."/>
            <person name="Pham P."/>
            <person name="Ruth R."/>
            <person name="San Lucas F."/>
            <person name="Warren J."/>
            <person name="Zhang J."/>
            <person name="Zhao Z."/>
            <person name="Zhou C."/>
            <person name="Zhu D."/>
            <person name="Lee S."/>
            <person name="Bess C."/>
            <person name="Blankenburg K."/>
            <person name="Forbes L."/>
            <person name="Fu Q."/>
            <person name="Gubbala S."/>
            <person name="Hirani K."/>
            <person name="Jayaseelan J.C."/>
            <person name="Lara F."/>
            <person name="Munidasa M."/>
            <person name="Palculict T."/>
            <person name="Patil S."/>
            <person name="Pu L.-L."/>
            <person name="Saada N."/>
            <person name="Tang L."/>
            <person name="Weissenberger G."/>
            <person name="Zhu Y."/>
            <person name="Hemphill L."/>
            <person name="Shang Y."/>
            <person name="Youmans B."/>
            <person name="Ayvaz T."/>
            <person name="Ross M."/>
            <person name="Santibanez J."/>
            <person name="Aqrawi P."/>
            <person name="Gross S."/>
            <person name="Joshi V."/>
            <person name="Fowler G."/>
            <person name="Nazareth L."/>
            <person name="Reid J."/>
            <person name="Worley K."/>
            <person name="Petrosino J."/>
            <person name="Highlander S."/>
            <person name="Gibbs R."/>
        </authorList>
    </citation>
    <scope>NUCLEOTIDE SEQUENCE [LARGE SCALE GENOMIC DNA]</scope>
    <source>
        <strain evidence="2 3">ATCC BAA-1200</strain>
    </source>
</reference>